<protein>
    <submittedName>
        <fullName evidence="1">Uncharacterized protein</fullName>
    </submittedName>
</protein>
<name>A0ABU6XYN2_9FABA</name>
<evidence type="ECO:0000313" key="2">
    <source>
        <dbReference type="Proteomes" id="UP001341840"/>
    </source>
</evidence>
<keyword evidence="2" id="KW-1185">Reference proteome</keyword>
<dbReference type="Proteomes" id="UP001341840">
    <property type="component" value="Unassembled WGS sequence"/>
</dbReference>
<evidence type="ECO:0000313" key="1">
    <source>
        <dbReference type="EMBL" id="MED6201653.1"/>
    </source>
</evidence>
<proteinExistence type="predicted"/>
<organism evidence="1 2">
    <name type="scientific">Stylosanthes scabra</name>
    <dbReference type="NCBI Taxonomy" id="79078"/>
    <lineage>
        <taxon>Eukaryota</taxon>
        <taxon>Viridiplantae</taxon>
        <taxon>Streptophyta</taxon>
        <taxon>Embryophyta</taxon>
        <taxon>Tracheophyta</taxon>
        <taxon>Spermatophyta</taxon>
        <taxon>Magnoliopsida</taxon>
        <taxon>eudicotyledons</taxon>
        <taxon>Gunneridae</taxon>
        <taxon>Pentapetalae</taxon>
        <taxon>rosids</taxon>
        <taxon>fabids</taxon>
        <taxon>Fabales</taxon>
        <taxon>Fabaceae</taxon>
        <taxon>Papilionoideae</taxon>
        <taxon>50 kb inversion clade</taxon>
        <taxon>dalbergioids sensu lato</taxon>
        <taxon>Dalbergieae</taxon>
        <taxon>Pterocarpus clade</taxon>
        <taxon>Stylosanthes</taxon>
    </lineage>
</organism>
<accession>A0ABU6XYN2</accession>
<comment type="caution">
    <text evidence="1">The sequence shown here is derived from an EMBL/GenBank/DDBJ whole genome shotgun (WGS) entry which is preliminary data.</text>
</comment>
<reference evidence="1 2" key="1">
    <citation type="journal article" date="2023" name="Plants (Basel)">
        <title>Bridging the Gap: Combining Genomics and Transcriptomics Approaches to Understand Stylosanthes scabra, an Orphan Legume from the Brazilian Caatinga.</title>
        <authorList>
            <person name="Ferreira-Neto J.R.C."/>
            <person name="da Silva M.D."/>
            <person name="Binneck E."/>
            <person name="de Melo N.F."/>
            <person name="da Silva R.H."/>
            <person name="de Melo A.L.T.M."/>
            <person name="Pandolfi V."/>
            <person name="Bustamante F.O."/>
            <person name="Brasileiro-Vidal A.C."/>
            <person name="Benko-Iseppon A.M."/>
        </authorList>
    </citation>
    <scope>NUCLEOTIDE SEQUENCE [LARGE SCALE GENOMIC DNA]</scope>
    <source>
        <tissue evidence="1">Leaves</tissue>
    </source>
</reference>
<dbReference type="EMBL" id="JASCZI010213810">
    <property type="protein sequence ID" value="MED6201653.1"/>
    <property type="molecule type" value="Genomic_DNA"/>
</dbReference>
<gene>
    <name evidence="1" type="ORF">PIB30_097144</name>
</gene>
<sequence length="146" mass="17457">MRQFGLNQPIPGRAHQPDQLHSMTLSGRTDEVWHVTHAAYIHRWDMRRERIQIGTPLEAPLTSTSEYMKWWIWLSNCTSLRVLLRLTLYLLMYIRPPPLFWMHSESMIALCSNRLVSQHHHHRHWFSRHLKRMTKVTAELVDGEPD</sequence>